<feature type="transmembrane region" description="Helical" evidence="7">
    <location>
        <begin position="206"/>
        <end position="224"/>
    </location>
</feature>
<comment type="subcellular location">
    <subcellularLocation>
        <location evidence="1">Cell membrane</location>
        <topology evidence="1">Multi-pass membrane protein</topology>
    </subcellularLocation>
</comment>
<dbReference type="Proteomes" id="UP000286114">
    <property type="component" value="Unassembled WGS sequence"/>
</dbReference>
<comment type="caution">
    <text evidence="9">The sequence shown here is derived from an EMBL/GenBank/DDBJ whole genome shotgun (WGS) entry which is preliminary data.</text>
</comment>
<feature type="transmembrane region" description="Helical" evidence="7">
    <location>
        <begin position="308"/>
        <end position="341"/>
    </location>
</feature>
<keyword evidence="3" id="KW-1003">Cell membrane</keyword>
<gene>
    <name evidence="9" type="ORF">DW873_05070</name>
</gene>
<feature type="transmembrane region" description="Helical" evidence="7">
    <location>
        <begin position="36"/>
        <end position="59"/>
    </location>
</feature>
<feature type="transmembrane region" description="Helical" evidence="7">
    <location>
        <begin position="236"/>
        <end position="257"/>
    </location>
</feature>
<reference evidence="9 10" key="1">
    <citation type="submission" date="2018-08" db="EMBL/GenBank/DDBJ databases">
        <title>A genome reference for cultivated species of the human gut microbiota.</title>
        <authorList>
            <person name="Zou Y."/>
            <person name="Xue W."/>
            <person name="Luo G."/>
        </authorList>
    </citation>
    <scope>NUCLEOTIDE SEQUENCE [LARGE SCALE GENOMIC DNA]</scope>
    <source>
        <strain evidence="9 10">AM39-1</strain>
    </source>
</reference>
<keyword evidence="9" id="KW-0012">Acyltransferase</keyword>
<keyword evidence="9" id="KW-0808">Transferase</keyword>
<evidence type="ECO:0000313" key="9">
    <source>
        <dbReference type="EMBL" id="RHB75763.1"/>
    </source>
</evidence>
<dbReference type="PANTHER" id="PTHR40074:SF2">
    <property type="entry name" value="O-ACETYLTRANSFERASE WECH"/>
    <property type="match status" value="1"/>
</dbReference>
<keyword evidence="6 7" id="KW-0472">Membrane</keyword>
<organism evidence="9 10">
    <name type="scientific">Bacteroides uniformis</name>
    <dbReference type="NCBI Taxonomy" id="820"/>
    <lineage>
        <taxon>Bacteria</taxon>
        <taxon>Pseudomonadati</taxon>
        <taxon>Bacteroidota</taxon>
        <taxon>Bacteroidia</taxon>
        <taxon>Bacteroidales</taxon>
        <taxon>Bacteroidaceae</taxon>
        <taxon>Bacteroides</taxon>
    </lineage>
</organism>
<evidence type="ECO:0000256" key="2">
    <source>
        <dbReference type="ARBA" id="ARBA00007400"/>
    </source>
</evidence>
<dbReference type="PANTHER" id="PTHR40074">
    <property type="entry name" value="O-ACETYLTRANSFERASE WECH"/>
    <property type="match status" value="1"/>
</dbReference>
<comment type="similarity">
    <text evidence="2">Belongs to the acyltransferase 3 family.</text>
</comment>
<dbReference type="GO" id="GO:0005886">
    <property type="term" value="C:plasma membrane"/>
    <property type="evidence" value="ECO:0007669"/>
    <property type="project" value="UniProtKB-SubCell"/>
</dbReference>
<dbReference type="AlphaFoldDB" id="A0A413XED6"/>
<dbReference type="GO" id="GO:0009246">
    <property type="term" value="P:enterobacterial common antigen biosynthetic process"/>
    <property type="evidence" value="ECO:0007669"/>
    <property type="project" value="TreeGrafter"/>
</dbReference>
<evidence type="ECO:0000256" key="6">
    <source>
        <dbReference type="ARBA" id="ARBA00023136"/>
    </source>
</evidence>
<dbReference type="PROSITE" id="PS51257">
    <property type="entry name" value="PROKAR_LIPOPROTEIN"/>
    <property type="match status" value="1"/>
</dbReference>
<evidence type="ECO:0000256" key="5">
    <source>
        <dbReference type="ARBA" id="ARBA00022989"/>
    </source>
</evidence>
<evidence type="ECO:0000256" key="1">
    <source>
        <dbReference type="ARBA" id="ARBA00004651"/>
    </source>
</evidence>
<keyword evidence="4 7" id="KW-0812">Transmembrane</keyword>
<evidence type="ECO:0000256" key="3">
    <source>
        <dbReference type="ARBA" id="ARBA00022475"/>
    </source>
</evidence>
<proteinExistence type="inferred from homology"/>
<feature type="transmembrane region" description="Helical" evidence="7">
    <location>
        <begin position="142"/>
        <end position="160"/>
    </location>
</feature>
<evidence type="ECO:0000256" key="4">
    <source>
        <dbReference type="ARBA" id="ARBA00022692"/>
    </source>
</evidence>
<feature type="transmembrane region" description="Helical" evidence="7">
    <location>
        <begin position="180"/>
        <end position="197"/>
    </location>
</feature>
<accession>A0A413XED6</accession>
<name>A0A413XED6_BACUN</name>
<feature type="domain" description="Acyltransferase 3" evidence="8">
    <location>
        <begin position="1"/>
        <end position="322"/>
    </location>
</feature>
<evidence type="ECO:0000259" key="8">
    <source>
        <dbReference type="Pfam" id="PF01757"/>
    </source>
</evidence>
<evidence type="ECO:0000256" key="7">
    <source>
        <dbReference type="SAM" id="Phobius"/>
    </source>
</evidence>
<evidence type="ECO:0000313" key="10">
    <source>
        <dbReference type="Proteomes" id="UP000286114"/>
    </source>
</evidence>
<sequence length="345" mass="40485">MRGFTMILVVFSHVQYFGYGEFIQSVYNFCGGGSCLIYRDLITLFFMPLFFFISGFVLYKPDVEWNGIMSFKFIAKKALQLLVPTLVFISLYIFVYNSPLNLLCRSGRLGYWFTIALFEYYLLYTLFRWICYRLHRHEGTDWLLLSGSAILYFAVTQSVLNRLGVNNETISLLGLDQLRFFFYFAIGSLVRKHFSWFKELLENGKIITLLIIAFFSLFLIVHRSGFTFGNAMMYHLYNFIGGLMALFIVLIFFYKYQYVFENTCKMGKWLQYIGRNTLAIYMLHYFFLPRNLQFIGNFFMQHSNPTLELFITMGIAILVIIISLITNAMICTSPFLAHYLLGVKK</sequence>
<dbReference type="GO" id="GO:0016413">
    <property type="term" value="F:O-acetyltransferase activity"/>
    <property type="evidence" value="ECO:0007669"/>
    <property type="project" value="TreeGrafter"/>
</dbReference>
<dbReference type="InterPro" id="IPR002656">
    <property type="entry name" value="Acyl_transf_3_dom"/>
</dbReference>
<dbReference type="EMBL" id="QSHA01000003">
    <property type="protein sequence ID" value="RHB75763.1"/>
    <property type="molecule type" value="Genomic_DNA"/>
</dbReference>
<keyword evidence="5 7" id="KW-1133">Transmembrane helix</keyword>
<dbReference type="Pfam" id="PF01757">
    <property type="entry name" value="Acyl_transf_3"/>
    <property type="match status" value="1"/>
</dbReference>
<feature type="transmembrane region" description="Helical" evidence="7">
    <location>
        <begin position="109"/>
        <end position="130"/>
    </location>
</feature>
<feature type="transmembrane region" description="Helical" evidence="7">
    <location>
        <begin position="269"/>
        <end position="288"/>
    </location>
</feature>
<feature type="transmembrane region" description="Helical" evidence="7">
    <location>
        <begin position="79"/>
        <end position="97"/>
    </location>
</feature>
<protein>
    <submittedName>
        <fullName evidence="9">Acyltransferase</fullName>
    </submittedName>
</protein>